<proteinExistence type="inferred from homology"/>
<dbReference type="PROSITE" id="PS00783">
    <property type="entry name" value="RIBOSOMAL_L13"/>
    <property type="match status" value="1"/>
</dbReference>
<dbReference type="PANTHER" id="PTHR11545:SF3">
    <property type="entry name" value="LARGE RIBOSOMAL SUBUNIT PROTEIN UL13"/>
    <property type="match status" value="1"/>
</dbReference>
<protein>
    <submittedName>
        <fullName evidence="6">60S ribosomal protein L16B</fullName>
    </submittedName>
</protein>
<keyword evidence="4 5" id="KW-0687">Ribonucleoprotein</keyword>
<dbReference type="EMBL" id="VSWC01000027">
    <property type="protein sequence ID" value="KAA1111152.1"/>
    <property type="molecule type" value="Genomic_DNA"/>
</dbReference>
<accession>A0A5B0QDI1</accession>
<keyword evidence="7" id="KW-1185">Reference proteome</keyword>
<reference evidence="6 7" key="1">
    <citation type="submission" date="2019-05" db="EMBL/GenBank/DDBJ databases">
        <title>Emergence of the Ug99 lineage of the wheat stem rust pathogen through somatic hybridization.</title>
        <authorList>
            <person name="Li F."/>
            <person name="Upadhyaya N.M."/>
            <person name="Sperschneider J."/>
            <person name="Matny O."/>
            <person name="Nguyen-Phuc H."/>
            <person name="Mago R."/>
            <person name="Raley C."/>
            <person name="Miller M.E."/>
            <person name="Silverstein K.A.T."/>
            <person name="Henningsen E."/>
            <person name="Hirsch C.D."/>
            <person name="Visser B."/>
            <person name="Pretorius Z.A."/>
            <person name="Steffenson B.J."/>
            <person name="Schwessinger B."/>
            <person name="Dodds P.N."/>
            <person name="Figueroa M."/>
        </authorList>
    </citation>
    <scope>NUCLEOTIDE SEQUENCE [LARGE SCALE GENOMIC DNA]</scope>
    <source>
        <strain evidence="6">21-0</strain>
    </source>
</reference>
<dbReference type="HAMAP" id="MF_01366">
    <property type="entry name" value="Ribosomal_uL13"/>
    <property type="match status" value="1"/>
</dbReference>
<dbReference type="FunFam" id="3.90.1180.10:FF:000002">
    <property type="entry name" value="60S ribosomal protein L16"/>
    <property type="match status" value="1"/>
</dbReference>
<organism evidence="6 7">
    <name type="scientific">Puccinia graminis f. sp. tritici</name>
    <dbReference type="NCBI Taxonomy" id="56615"/>
    <lineage>
        <taxon>Eukaryota</taxon>
        <taxon>Fungi</taxon>
        <taxon>Dikarya</taxon>
        <taxon>Basidiomycota</taxon>
        <taxon>Pucciniomycotina</taxon>
        <taxon>Pucciniomycetes</taxon>
        <taxon>Pucciniales</taxon>
        <taxon>Pucciniaceae</taxon>
        <taxon>Puccinia</taxon>
    </lineage>
</organism>
<evidence type="ECO:0000256" key="5">
    <source>
        <dbReference type="RuleBase" id="RU003877"/>
    </source>
</evidence>
<dbReference type="Pfam" id="PF00572">
    <property type="entry name" value="Ribosomal_L13"/>
    <property type="match status" value="1"/>
</dbReference>
<dbReference type="GO" id="GO:0006412">
    <property type="term" value="P:translation"/>
    <property type="evidence" value="ECO:0007669"/>
    <property type="project" value="InterPro"/>
</dbReference>
<dbReference type="OrthoDB" id="1882297at2759"/>
<evidence type="ECO:0000256" key="3">
    <source>
        <dbReference type="ARBA" id="ARBA00022980"/>
    </source>
</evidence>
<comment type="function">
    <text evidence="1">Component of the ribosome, a large ribonucleoprotein complex responsible for the synthesis of proteins in the cell. The small ribosomal subunit (SSU) binds messenger RNAs (mRNAs) and translates the encoded message by selecting cognate aminoacyl-transfer RNA (tRNA) molecules. The large subunit (LSU) contains the ribosomal catalytic site termed the peptidyl transferase center (PTC), which catalyzes the formation of peptide bonds, thereby polymerizing the amino acids delivered by tRNAs into a polypeptide chain. The nascent polypeptides leave the ribosome through a tunnel in the LSU and interact with protein factors that function in enzymatic processing, targeting, and the membrane insertion of nascent chains at the exit of the ribosomal tunnel.</text>
</comment>
<dbReference type="SUPFAM" id="SSF52161">
    <property type="entry name" value="Ribosomal protein L13"/>
    <property type="match status" value="1"/>
</dbReference>
<evidence type="ECO:0000313" key="7">
    <source>
        <dbReference type="Proteomes" id="UP000324748"/>
    </source>
</evidence>
<evidence type="ECO:0000313" key="6">
    <source>
        <dbReference type="EMBL" id="KAA1111152.1"/>
    </source>
</evidence>
<evidence type="ECO:0000256" key="2">
    <source>
        <dbReference type="ARBA" id="ARBA00006227"/>
    </source>
</evidence>
<dbReference type="Gene3D" id="6.10.250.3250">
    <property type="match status" value="1"/>
</dbReference>
<comment type="similarity">
    <text evidence="2 5">Belongs to the universal ribosomal protein uL13 family.</text>
</comment>
<dbReference type="NCBIfam" id="TIGR01077">
    <property type="entry name" value="L13_A_E"/>
    <property type="match status" value="1"/>
</dbReference>
<dbReference type="AlphaFoldDB" id="A0A5B0QDI1"/>
<dbReference type="CDD" id="cd00392">
    <property type="entry name" value="Ribosomal_L13"/>
    <property type="match status" value="1"/>
</dbReference>
<dbReference type="InterPro" id="IPR023563">
    <property type="entry name" value="Ribosomal_uL13_CS"/>
</dbReference>
<dbReference type="InterPro" id="IPR005755">
    <property type="entry name" value="Ribosomal_uL13_euk/arc"/>
</dbReference>
<gene>
    <name evidence="6" type="primary">RPL16B_2</name>
    <name evidence="6" type="ORF">PGT21_036924</name>
</gene>
<dbReference type="Gene3D" id="3.90.1180.10">
    <property type="entry name" value="Ribosomal protein L13"/>
    <property type="match status" value="1"/>
</dbReference>
<dbReference type="InterPro" id="IPR036899">
    <property type="entry name" value="Ribosomal_uL13_sf"/>
</dbReference>
<name>A0A5B0QDI1_PUCGR</name>
<dbReference type="GO" id="GO:0003729">
    <property type="term" value="F:mRNA binding"/>
    <property type="evidence" value="ECO:0007669"/>
    <property type="project" value="TreeGrafter"/>
</dbReference>
<dbReference type="GO" id="GO:0022625">
    <property type="term" value="C:cytosolic large ribosomal subunit"/>
    <property type="evidence" value="ECO:0007669"/>
    <property type="project" value="TreeGrafter"/>
</dbReference>
<dbReference type="PANTHER" id="PTHR11545">
    <property type="entry name" value="RIBOSOMAL PROTEIN L13"/>
    <property type="match status" value="1"/>
</dbReference>
<evidence type="ECO:0000256" key="4">
    <source>
        <dbReference type="ARBA" id="ARBA00023274"/>
    </source>
</evidence>
<comment type="caution">
    <text evidence="6">The sequence shown here is derived from an EMBL/GenBank/DDBJ whole genome shotgun (WGS) entry which is preliminary data.</text>
</comment>
<sequence length="223" mass="25123">MSKMSSAPIVIDGKGHLLGRLASIVAKQAISGQKVVVVRCEEINVSGSFFRLKLRWADHMHKRHLVNPKKSGPFHHRAPSRILYKAIRGMIPHKTARGAAALQRLKLFEGMPPPYDRKKKMVVPQALRVLRLKPGRKWCTIKRLSHEYGWGYKDVVDTLEAKRKVKAQAFHERKVGIYFLVPAYAPSDFSARVIQVALLKARKQVATDPATQTVQSKLSALGY</sequence>
<dbReference type="Proteomes" id="UP000324748">
    <property type="component" value="Unassembled WGS sequence"/>
</dbReference>
<dbReference type="InterPro" id="IPR005822">
    <property type="entry name" value="Ribosomal_uL13"/>
</dbReference>
<keyword evidence="3 5" id="KW-0689">Ribosomal protein</keyword>
<evidence type="ECO:0000256" key="1">
    <source>
        <dbReference type="ARBA" id="ARBA00004021"/>
    </source>
</evidence>
<dbReference type="GO" id="GO:0003735">
    <property type="term" value="F:structural constituent of ribosome"/>
    <property type="evidence" value="ECO:0007669"/>
    <property type="project" value="InterPro"/>
</dbReference>
<dbReference type="GO" id="GO:0017148">
    <property type="term" value="P:negative regulation of translation"/>
    <property type="evidence" value="ECO:0007669"/>
    <property type="project" value="TreeGrafter"/>
</dbReference>